<evidence type="ECO:0000256" key="1">
    <source>
        <dbReference type="ARBA" id="ARBA00006479"/>
    </source>
</evidence>
<protein>
    <submittedName>
        <fullName evidence="2">ROK family protein</fullName>
    </submittedName>
</protein>
<dbReference type="RefSeq" id="WP_021191202.1">
    <property type="nucleotide sequence ID" value="NZ_JBDJLH010000011.1"/>
</dbReference>
<dbReference type="Proteomes" id="UP001409291">
    <property type="component" value="Unassembled WGS sequence"/>
</dbReference>
<dbReference type="EMBL" id="JBDJNQ010000008">
    <property type="protein sequence ID" value="MEN5379006.1"/>
    <property type="molecule type" value="Genomic_DNA"/>
</dbReference>
<name>A0ABV0BWD9_9SPHI</name>
<dbReference type="CDD" id="cd23763">
    <property type="entry name" value="ASKHA_ATPase_ROK"/>
    <property type="match status" value="1"/>
</dbReference>
<sequence length="286" mass="31854">MSDKSEFILGVDIGGTHISAAIVNKLDWKIIPNNVVRNHVFSQENAKSIFLTWANTINSCVEAAGSMVKHIGIAMPGPFDYENGVSMMTGQSKYDDLYKMNVKTPLATLIGIPEQNIHFINDAAAFLQGEVFAQHLNTKERILGITLGTGLGSAVWNKGEKSFDADLWNTPYKDLIFEEFLVTRWFIKRFKELTDIEVTGLKQIINEHQQNPAFSILCEEYSIHLLDFLDFFSKKYNCIDFVIGGNIAKALPILLGQKKNQVEAYNIKTAILGEEAAIIGAAAQFS</sequence>
<evidence type="ECO:0000313" key="2">
    <source>
        <dbReference type="EMBL" id="MEN5379006.1"/>
    </source>
</evidence>
<dbReference type="Pfam" id="PF00480">
    <property type="entry name" value="ROK"/>
    <property type="match status" value="1"/>
</dbReference>
<proteinExistence type="inferred from homology"/>
<dbReference type="InterPro" id="IPR000600">
    <property type="entry name" value="ROK"/>
</dbReference>
<dbReference type="SUPFAM" id="SSF53067">
    <property type="entry name" value="Actin-like ATPase domain"/>
    <property type="match status" value="1"/>
</dbReference>
<accession>A0ABV0BWD9</accession>
<gene>
    <name evidence="2" type="ORF">ABE541_17215</name>
</gene>
<evidence type="ECO:0000313" key="3">
    <source>
        <dbReference type="Proteomes" id="UP001409291"/>
    </source>
</evidence>
<reference evidence="2 3" key="1">
    <citation type="submission" date="2024-04" db="EMBL/GenBank/DDBJ databases">
        <title>WGS of bacteria from Torrens River.</title>
        <authorList>
            <person name="Wyrsch E.R."/>
            <person name="Drigo B."/>
        </authorList>
    </citation>
    <scope>NUCLEOTIDE SEQUENCE [LARGE SCALE GENOMIC DNA]</scope>
    <source>
        <strain evidence="2 3">TWI391</strain>
    </source>
</reference>
<dbReference type="InterPro" id="IPR043129">
    <property type="entry name" value="ATPase_NBD"/>
</dbReference>
<keyword evidence="3" id="KW-1185">Reference proteome</keyword>
<comment type="caution">
    <text evidence="2">The sequence shown here is derived from an EMBL/GenBank/DDBJ whole genome shotgun (WGS) entry which is preliminary data.</text>
</comment>
<organism evidence="2 3">
    <name type="scientific">Sphingobacterium kitahiroshimense</name>
    <dbReference type="NCBI Taxonomy" id="470446"/>
    <lineage>
        <taxon>Bacteria</taxon>
        <taxon>Pseudomonadati</taxon>
        <taxon>Bacteroidota</taxon>
        <taxon>Sphingobacteriia</taxon>
        <taxon>Sphingobacteriales</taxon>
        <taxon>Sphingobacteriaceae</taxon>
        <taxon>Sphingobacterium</taxon>
    </lineage>
</organism>
<comment type="similarity">
    <text evidence="1">Belongs to the ROK (NagC/XylR) family.</text>
</comment>
<dbReference type="Gene3D" id="3.30.420.40">
    <property type="match status" value="2"/>
</dbReference>
<dbReference type="PANTHER" id="PTHR18964">
    <property type="entry name" value="ROK (REPRESSOR, ORF, KINASE) FAMILY"/>
    <property type="match status" value="1"/>
</dbReference>
<dbReference type="PANTHER" id="PTHR18964:SF149">
    <property type="entry name" value="BIFUNCTIONAL UDP-N-ACETYLGLUCOSAMINE 2-EPIMERASE_N-ACETYLMANNOSAMINE KINASE"/>
    <property type="match status" value="1"/>
</dbReference>